<dbReference type="Proteomes" id="UP000078225">
    <property type="component" value="Unassembled WGS sequence"/>
</dbReference>
<dbReference type="PANTHER" id="PTHR34606">
    <property type="entry name" value="BON DOMAIN-CONTAINING PROTEIN"/>
    <property type="match status" value="1"/>
</dbReference>
<dbReference type="PROSITE" id="PS50914">
    <property type="entry name" value="BON"/>
    <property type="match status" value="2"/>
</dbReference>
<keyword evidence="2 6" id="KW-0732">Signal</keyword>
<dbReference type="FunFam" id="3.30.1340.30:FF:000001">
    <property type="entry name" value="Molecular chaperone OsmY"/>
    <property type="match status" value="2"/>
</dbReference>
<keyword evidence="3" id="KW-0677">Repeat</keyword>
<evidence type="ECO:0000313" key="8">
    <source>
        <dbReference type="EMBL" id="OAT76563.1"/>
    </source>
</evidence>
<sequence>MKMTNKVSHSLLAITLGSVLASGTAFAESTITSDAQTMADSAGQKIDNSVTKVGNFMDDSAITAKVKTALMNNDSVKSTDISVDTNKGIVTLSGFVTSQKLAETAVNVARGVDGVKSVSDKLQVKDSDSQSLKGYAGDTATTSEIKAKFLADDIVPSRKIKVETTQGVVLLTGTVDNNAQAQRAETIAKAIDGVKSVKNELKVKS</sequence>
<dbReference type="GO" id="GO:0042597">
    <property type="term" value="C:periplasmic space"/>
    <property type="evidence" value="ECO:0007669"/>
    <property type="project" value="UniProtKB-SubCell"/>
</dbReference>
<evidence type="ECO:0000256" key="6">
    <source>
        <dbReference type="SAM" id="SignalP"/>
    </source>
</evidence>
<dbReference type="Gene3D" id="3.30.1340.30">
    <property type="match status" value="2"/>
</dbReference>
<dbReference type="STRING" id="1691903.A9B99_09680"/>
<organism evidence="8 9">
    <name type="scientific">Mangrovibacter phragmitis</name>
    <dbReference type="NCBI Taxonomy" id="1691903"/>
    <lineage>
        <taxon>Bacteria</taxon>
        <taxon>Pseudomonadati</taxon>
        <taxon>Pseudomonadota</taxon>
        <taxon>Gammaproteobacteria</taxon>
        <taxon>Enterobacterales</taxon>
        <taxon>Enterobacteriaceae</taxon>
        <taxon>Mangrovibacter</taxon>
    </lineage>
</organism>
<comment type="caution">
    <text evidence="8">The sequence shown here is derived from an EMBL/GenBank/DDBJ whole genome shotgun (WGS) entry which is preliminary data.</text>
</comment>
<evidence type="ECO:0000256" key="2">
    <source>
        <dbReference type="ARBA" id="ARBA00022729"/>
    </source>
</evidence>
<dbReference type="NCBIfam" id="NF007858">
    <property type="entry name" value="PRK10568.1"/>
    <property type="match status" value="1"/>
</dbReference>
<dbReference type="InterPro" id="IPR007055">
    <property type="entry name" value="BON_dom"/>
</dbReference>
<evidence type="ECO:0000313" key="9">
    <source>
        <dbReference type="Proteomes" id="UP000078225"/>
    </source>
</evidence>
<dbReference type="PANTHER" id="PTHR34606:SF11">
    <property type="entry name" value="OSMOTICALLY-INDUCIBLE PROTEIN Y"/>
    <property type="match status" value="1"/>
</dbReference>
<evidence type="ECO:0000256" key="5">
    <source>
        <dbReference type="ARBA" id="ARBA00070588"/>
    </source>
</evidence>
<dbReference type="EMBL" id="LYRP01000022">
    <property type="protein sequence ID" value="OAT76563.1"/>
    <property type="molecule type" value="Genomic_DNA"/>
</dbReference>
<evidence type="ECO:0000256" key="4">
    <source>
        <dbReference type="ARBA" id="ARBA00022764"/>
    </source>
</evidence>
<keyword evidence="4" id="KW-0574">Periplasm</keyword>
<comment type="subcellular location">
    <subcellularLocation>
        <location evidence="1">Periplasm</location>
    </subcellularLocation>
</comment>
<proteinExistence type="predicted"/>
<feature type="signal peptide" evidence="6">
    <location>
        <begin position="1"/>
        <end position="27"/>
    </location>
</feature>
<dbReference type="Pfam" id="PF04972">
    <property type="entry name" value="BON"/>
    <property type="match status" value="2"/>
</dbReference>
<dbReference type="AlphaFoldDB" id="A0A1B7L2I3"/>
<name>A0A1B7L2I3_9ENTR</name>
<dbReference type="SMART" id="SM00749">
    <property type="entry name" value="BON"/>
    <property type="match status" value="2"/>
</dbReference>
<dbReference type="InterPro" id="IPR014004">
    <property type="entry name" value="Transpt-assoc_nodulatn_dom_bac"/>
</dbReference>
<feature type="domain" description="BON" evidence="7">
    <location>
        <begin position="137"/>
        <end position="205"/>
    </location>
</feature>
<protein>
    <recommendedName>
        <fullName evidence="5">Osmotically-inducible protein Y</fullName>
    </recommendedName>
</protein>
<dbReference type="RefSeq" id="WP_064598654.1">
    <property type="nucleotide sequence ID" value="NZ_JBDJAE010000006.1"/>
</dbReference>
<dbReference type="OrthoDB" id="6477610at2"/>
<gene>
    <name evidence="8" type="ORF">A9B99_09680</name>
</gene>
<reference evidence="9" key="1">
    <citation type="submission" date="2016-05" db="EMBL/GenBank/DDBJ databases">
        <authorList>
            <person name="Behera P."/>
            <person name="Vaishampayan P."/>
            <person name="Singh N."/>
            <person name="Raina V."/>
            <person name="Suar M."/>
            <person name="Pattnaik A."/>
            <person name="Rastogi G."/>
        </authorList>
    </citation>
    <scope>NUCLEOTIDE SEQUENCE [LARGE SCALE GENOMIC DNA]</scope>
    <source>
        <strain evidence="9">MP23</strain>
    </source>
</reference>
<feature type="chain" id="PRO_5008596675" description="Osmotically-inducible protein Y" evidence="6">
    <location>
        <begin position="28"/>
        <end position="205"/>
    </location>
</feature>
<evidence type="ECO:0000256" key="1">
    <source>
        <dbReference type="ARBA" id="ARBA00004418"/>
    </source>
</evidence>
<dbReference type="InterPro" id="IPR051686">
    <property type="entry name" value="Lipoprotein_DolP"/>
</dbReference>
<evidence type="ECO:0000256" key="3">
    <source>
        <dbReference type="ARBA" id="ARBA00022737"/>
    </source>
</evidence>
<accession>A0A1B7L2I3</accession>
<feature type="domain" description="BON" evidence="7">
    <location>
        <begin position="58"/>
        <end position="126"/>
    </location>
</feature>
<keyword evidence="9" id="KW-1185">Reference proteome</keyword>
<evidence type="ECO:0000259" key="7">
    <source>
        <dbReference type="PROSITE" id="PS50914"/>
    </source>
</evidence>